<dbReference type="GO" id="GO:0000070">
    <property type="term" value="P:mitotic sister chromatid segregation"/>
    <property type="evidence" value="ECO:0007669"/>
    <property type="project" value="TreeGrafter"/>
</dbReference>
<evidence type="ECO:0000256" key="2">
    <source>
        <dbReference type="ARBA" id="ARBA00004584"/>
    </source>
</evidence>
<name>A0A6A6X367_9PLEO</name>
<keyword evidence="5" id="KW-0539">Nucleus</keyword>
<sequence>MPSFADAAERPTSVHDSVAALQKASTTPPKQRAVKVSGVVDAICRHAFDKGLDQDALRAVVQIAARKTELDQTSVTTLLKNLYPSQRVPADVVVTVVGGLGQGKGKPSPSTQNGLVKWLAMVREIIEDPTVLSRMYRVLFGMLDMISIRTSLCHLLSLITRRKHVQPFRIQQLLELSRGLGNEPALQGLLRVYRDYYPDIILGSTATSRHSFPPRPDPEWQTRIRAVQETNTAANESILEQHNGFRVLRKGPKRSKISAIPDVHTFHANETSVTLEEIDNVEDFVEKLDRLEPPGQLISFLTDPLLQKYVALKPAAIATSRINLWLSTCLEEEFNSARTGQPTSAFLSEILEGLNRQTQYSKTLLPLVSTFLKEYLLFWDGLSDVDAIFGLLCYLPLQPFEDAHGTYLGHAEKVVVARNPRAYEKIVQFYTGLLRQWMNQASPYWSPGQGQRHPALTSGDQRHLNDLVTHVANMSMSLVLSVPPGSGSSLISSILSFYELASSSKLKSVPIMLPPMHLTYLLVQDTSTTTLSRICGVIGNYKIAFDKHPKPIKSYYPLEMTNEFNWCLRDIYQLIWVSRAFNVTENKSVGLYCDPLLRDALNTYLSSIDREYAIGVTFVLSNNPWLASLSAAAWRVLEEDEIQNQGLDRDYVNWHKGPVSQLSLAALGKNRGVAVEWDRYKVHVLMYLAARGFGGIKDLMFATSIDLKKVLNKS</sequence>
<evidence type="ECO:0000313" key="7">
    <source>
        <dbReference type="EMBL" id="KAF2790782.1"/>
    </source>
</evidence>
<organism evidence="7 8">
    <name type="scientific">Melanomma pulvis-pyrius CBS 109.77</name>
    <dbReference type="NCBI Taxonomy" id="1314802"/>
    <lineage>
        <taxon>Eukaryota</taxon>
        <taxon>Fungi</taxon>
        <taxon>Dikarya</taxon>
        <taxon>Ascomycota</taxon>
        <taxon>Pezizomycotina</taxon>
        <taxon>Dothideomycetes</taxon>
        <taxon>Pleosporomycetidae</taxon>
        <taxon>Pleosporales</taxon>
        <taxon>Melanommataceae</taxon>
        <taxon>Melanomma</taxon>
    </lineage>
</organism>
<evidence type="ECO:0000256" key="4">
    <source>
        <dbReference type="ARBA" id="ARBA00022454"/>
    </source>
</evidence>
<evidence type="ECO:0000313" key="8">
    <source>
        <dbReference type="Proteomes" id="UP000799757"/>
    </source>
</evidence>
<accession>A0A6A6X367</accession>
<dbReference type="AlphaFoldDB" id="A0A6A6X367"/>
<protein>
    <submittedName>
        <fullName evidence="7">Mis6-domain-containing protein</fullName>
    </submittedName>
</protein>
<keyword evidence="6" id="KW-0137">Centromere</keyword>
<dbReference type="InterPro" id="IPR012485">
    <property type="entry name" value="CENP-I"/>
</dbReference>
<evidence type="ECO:0000256" key="6">
    <source>
        <dbReference type="ARBA" id="ARBA00023328"/>
    </source>
</evidence>
<dbReference type="PANTHER" id="PTHR48208:SF2">
    <property type="entry name" value="CENTROMERE PROTEIN I"/>
    <property type="match status" value="1"/>
</dbReference>
<proteinExistence type="inferred from homology"/>
<dbReference type="PANTHER" id="PTHR48208">
    <property type="entry name" value="CENTROMERE PROTEIN I"/>
    <property type="match status" value="1"/>
</dbReference>
<dbReference type="OrthoDB" id="6347512at2759"/>
<reference evidence="7" key="1">
    <citation type="journal article" date="2020" name="Stud. Mycol.">
        <title>101 Dothideomycetes genomes: a test case for predicting lifestyles and emergence of pathogens.</title>
        <authorList>
            <person name="Haridas S."/>
            <person name="Albert R."/>
            <person name="Binder M."/>
            <person name="Bloem J."/>
            <person name="Labutti K."/>
            <person name="Salamov A."/>
            <person name="Andreopoulos B."/>
            <person name="Baker S."/>
            <person name="Barry K."/>
            <person name="Bills G."/>
            <person name="Bluhm B."/>
            <person name="Cannon C."/>
            <person name="Castanera R."/>
            <person name="Culley D."/>
            <person name="Daum C."/>
            <person name="Ezra D."/>
            <person name="Gonzalez J."/>
            <person name="Henrissat B."/>
            <person name="Kuo A."/>
            <person name="Liang C."/>
            <person name="Lipzen A."/>
            <person name="Lutzoni F."/>
            <person name="Magnuson J."/>
            <person name="Mondo S."/>
            <person name="Nolan M."/>
            <person name="Ohm R."/>
            <person name="Pangilinan J."/>
            <person name="Park H.-J."/>
            <person name="Ramirez L."/>
            <person name="Alfaro M."/>
            <person name="Sun H."/>
            <person name="Tritt A."/>
            <person name="Yoshinaga Y."/>
            <person name="Zwiers L.-H."/>
            <person name="Turgeon B."/>
            <person name="Goodwin S."/>
            <person name="Spatafora J."/>
            <person name="Crous P."/>
            <person name="Grigoriev I."/>
        </authorList>
    </citation>
    <scope>NUCLEOTIDE SEQUENCE</scope>
    <source>
        <strain evidence="7">CBS 109.77</strain>
    </source>
</reference>
<comment type="similarity">
    <text evidence="3">Belongs to the CENP-I/CTF3 family.</text>
</comment>
<evidence type="ECO:0000256" key="3">
    <source>
        <dbReference type="ARBA" id="ARBA00005470"/>
    </source>
</evidence>
<evidence type="ECO:0000256" key="5">
    <source>
        <dbReference type="ARBA" id="ARBA00023242"/>
    </source>
</evidence>
<dbReference type="Pfam" id="PF07778">
    <property type="entry name" value="CENP-I"/>
    <property type="match status" value="1"/>
</dbReference>
<dbReference type="GO" id="GO:0005634">
    <property type="term" value="C:nucleus"/>
    <property type="evidence" value="ECO:0007669"/>
    <property type="project" value="UniProtKB-SubCell"/>
</dbReference>
<dbReference type="GO" id="GO:0034080">
    <property type="term" value="P:CENP-A containing chromatin assembly"/>
    <property type="evidence" value="ECO:0007669"/>
    <property type="project" value="TreeGrafter"/>
</dbReference>
<keyword evidence="8" id="KW-1185">Reference proteome</keyword>
<comment type="subcellular location">
    <subcellularLocation>
        <location evidence="2">Chromosome</location>
        <location evidence="2">Centromere</location>
    </subcellularLocation>
    <subcellularLocation>
        <location evidence="1">Nucleus</location>
    </subcellularLocation>
</comment>
<dbReference type="CDD" id="cd22647">
    <property type="entry name" value="CTF3_NTD_HEAT"/>
    <property type="match status" value="1"/>
</dbReference>
<dbReference type="GO" id="GO:0000939">
    <property type="term" value="C:inner kinetochore"/>
    <property type="evidence" value="ECO:0007669"/>
    <property type="project" value="TreeGrafter"/>
</dbReference>
<gene>
    <name evidence="7" type="ORF">K505DRAFT_419598</name>
</gene>
<dbReference type="EMBL" id="MU002055">
    <property type="protein sequence ID" value="KAF2790782.1"/>
    <property type="molecule type" value="Genomic_DNA"/>
</dbReference>
<dbReference type="Proteomes" id="UP000799757">
    <property type="component" value="Unassembled WGS sequence"/>
</dbReference>
<keyword evidence="4" id="KW-0158">Chromosome</keyword>
<evidence type="ECO:0000256" key="1">
    <source>
        <dbReference type="ARBA" id="ARBA00004123"/>
    </source>
</evidence>